<dbReference type="InterPro" id="IPR001387">
    <property type="entry name" value="Cro/C1-type_HTH"/>
</dbReference>
<dbReference type="SUPFAM" id="SSF47413">
    <property type="entry name" value="lambda repressor-like DNA-binding domains"/>
    <property type="match status" value="1"/>
</dbReference>
<feature type="domain" description="HTH cro/C1-type" evidence="1">
    <location>
        <begin position="19"/>
        <end position="66"/>
    </location>
</feature>
<evidence type="ECO:0000259" key="1">
    <source>
        <dbReference type="PROSITE" id="PS50943"/>
    </source>
</evidence>
<reference evidence="2 3" key="1">
    <citation type="submission" date="2020-08" db="EMBL/GenBank/DDBJ databases">
        <title>Description of novel Flavobacterium F-408 isolate.</title>
        <authorList>
            <person name="Saticioglu I.B."/>
            <person name="Duman M."/>
            <person name="Altun S."/>
        </authorList>
    </citation>
    <scope>NUCLEOTIDE SEQUENCE [LARGE SCALE GENOMIC DNA]</scope>
    <source>
        <strain evidence="2 3">F-408</strain>
    </source>
</reference>
<dbReference type="Proteomes" id="UP000605990">
    <property type="component" value="Unassembled WGS sequence"/>
</dbReference>
<accession>A0ABR7IWJ9</accession>
<protein>
    <submittedName>
        <fullName evidence="2">Helix-turn-helix transcriptional regulator</fullName>
    </submittedName>
</protein>
<evidence type="ECO:0000313" key="3">
    <source>
        <dbReference type="Proteomes" id="UP000605990"/>
    </source>
</evidence>
<name>A0ABR7IWJ9_9FLAO</name>
<gene>
    <name evidence="2" type="ORF">H8R27_03970</name>
</gene>
<dbReference type="InterPro" id="IPR010982">
    <property type="entry name" value="Lambda_DNA-bd_dom_sf"/>
</dbReference>
<dbReference type="PROSITE" id="PS50943">
    <property type="entry name" value="HTH_CROC1"/>
    <property type="match status" value="1"/>
</dbReference>
<dbReference type="Pfam" id="PF01381">
    <property type="entry name" value="HTH_3"/>
    <property type="match status" value="1"/>
</dbReference>
<dbReference type="RefSeq" id="WP_166125252.1">
    <property type="nucleotide sequence ID" value="NZ_JAANOQ010000001.1"/>
</dbReference>
<keyword evidence="3" id="KW-1185">Reference proteome</keyword>
<organism evidence="2 3">
    <name type="scientific">Flavobacterium bernardetii</name>
    <dbReference type="NCBI Taxonomy" id="2813823"/>
    <lineage>
        <taxon>Bacteria</taxon>
        <taxon>Pseudomonadati</taxon>
        <taxon>Bacteroidota</taxon>
        <taxon>Flavobacteriia</taxon>
        <taxon>Flavobacteriales</taxon>
        <taxon>Flavobacteriaceae</taxon>
        <taxon>Flavobacterium</taxon>
    </lineage>
</organism>
<sequence>MINTDDFVKRLETIFDYYGLTASSFADKINVQRSSISHLLSGRNKPSLDFILKVIENFPEVELLWLLNGKGNFPKGENSNSEKIDTTPISKIENEEEINSPDLFSNNVPISENEKNPVFENSSKNFSNTEVFNTPINSLISNSDIEQIVIFYKDGTFKTYVQKNPNLK</sequence>
<dbReference type="Gene3D" id="1.10.260.40">
    <property type="entry name" value="lambda repressor-like DNA-binding domains"/>
    <property type="match status" value="1"/>
</dbReference>
<dbReference type="SMART" id="SM00530">
    <property type="entry name" value="HTH_XRE"/>
    <property type="match status" value="1"/>
</dbReference>
<comment type="caution">
    <text evidence="2">The sequence shown here is derived from an EMBL/GenBank/DDBJ whole genome shotgun (WGS) entry which is preliminary data.</text>
</comment>
<evidence type="ECO:0000313" key="2">
    <source>
        <dbReference type="EMBL" id="MBC5834034.1"/>
    </source>
</evidence>
<dbReference type="CDD" id="cd00093">
    <property type="entry name" value="HTH_XRE"/>
    <property type="match status" value="1"/>
</dbReference>
<dbReference type="EMBL" id="JACRUN010000001">
    <property type="protein sequence ID" value="MBC5834034.1"/>
    <property type="molecule type" value="Genomic_DNA"/>
</dbReference>
<proteinExistence type="predicted"/>